<dbReference type="SUPFAM" id="SSF53271">
    <property type="entry name" value="PRTase-like"/>
    <property type="match status" value="1"/>
</dbReference>
<dbReference type="NCBIfam" id="NF040646">
    <property type="entry name" value="HPT_Archaea"/>
    <property type="match status" value="1"/>
</dbReference>
<dbReference type="GO" id="GO:0004422">
    <property type="term" value="F:hypoxanthine phosphoribosyltransferase activity"/>
    <property type="evidence" value="ECO:0007669"/>
    <property type="project" value="UniProtKB-UniRule"/>
</dbReference>
<dbReference type="PANTHER" id="PTHR43864">
    <property type="entry name" value="HYPOXANTHINE/GUANINE PHOSPHORIBOSYLTRANSFERASE"/>
    <property type="match status" value="1"/>
</dbReference>
<keyword evidence="2 5" id="KW-0328">Glycosyltransferase</keyword>
<proteinExistence type="inferred from homology"/>
<dbReference type="CDD" id="cd06223">
    <property type="entry name" value="PRTases_typeI"/>
    <property type="match status" value="1"/>
</dbReference>
<comment type="catalytic activity">
    <reaction evidence="5">
        <text>GMP + diphosphate = guanine + 5-phospho-alpha-D-ribose 1-diphosphate</text>
        <dbReference type="Rhea" id="RHEA:25424"/>
        <dbReference type="ChEBI" id="CHEBI:16235"/>
        <dbReference type="ChEBI" id="CHEBI:33019"/>
        <dbReference type="ChEBI" id="CHEBI:58017"/>
        <dbReference type="ChEBI" id="CHEBI:58115"/>
    </reaction>
</comment>
<dbReference type="OrthoDB" id="8323at2157"/>
<comment type="similarity">
    <text evidence="5">Belongs to the purine/pyrimidine phosphoribosyltransferase family. Archaeal HPRT subfamily.</text>
</comment>
<dbReference type="EMBL" id="LMVM01000012">
    <property type="protein sequence ID" value="PAV04919.1"/>
    <property type="molecule type" value="Genomic_DNA"/>
</dbReference>
<evidence type="ECO:0000256" key="3">
    <source>
        <dbReference type="ARBA" id="ARBA00022679"/>
    </source>
</evidence>
<sequence>MLDKLKKTLEESPIVKKGEYNYFVHPITDGIMLVEPDLLKEVSNAITKVADLNVDKIVCMEAMGIHIATALSLETNIPFVVVRKRCYGLEEEVAVHQVTGYSECELYINGLRKGDRILVVDDVLSTGGTMVAVLNALKSVGVEIADIVAVVEKGNGKERVKKETGYDVKTLVKVDVNGGKVVIEDSIL</sequence>
<keyword evidence="8" id="KW-1185">Reference proteome</keyword>
<evidence type="ECO:0000256" key="4">
    <source>
        <dbReference type="ARBA" id="ARBA00022726"/>
    </source>
</evidence>
<feature type="domain" description="Phosphoribosyltransferase" evidence="6">
    <location>
        <begin position="48"/>
        <end position="162"/>
    </location>
</feature>
<comment type="function">
    <text evidence="5">Catalyzes a salvage reaction resulting in the formation of IMP that is energically less costly than de novo synthesis.</text>
</comment>
<gene>
    <name evidence="5" type="primary">hpt</name>
    <name evidence="7" type="ORF">ASJ80_11465</name>
</gene>
<comment type="pathway">
    <text evidence="5">Purine metabolism; IMP biosynthesis via salvage pathway; IMP from hypoxanthine: step 1/1.</text>
</comment>
<dbReference type="UniPathway" id="UPA00591">
    <property type="reaction ID" value="UER00648"/>
</dbReference>
<evidence type="ECO:0000259" key="6">
    <source>
        <dbReference type="Pfam" id="PF00156"/>
    </source>
</evidence>
<evidence type="ECO:0000313" key="7">
    <source>
        <dbReference type="EMBL" id="PAV04919.1"/>
    </source>
</evidence>
<comment type="catalytic activity">
    <reaction evidence="5">
        <text>IMP + diphosphate = hypoxanthine + 5-phospho-alpha-D-ribose 1-diphosphate</text>
        <dbReference type="Rhea" id="RHEA:17973"/>
        <dbReference type="ChEBI" id="CHEBI:17368"/>
        <dbReference type="ChEBI" id="CHEBI:33019"/>
        <dbReference type="ChEBI" id="CHEBI:58017"/>
        <dbReference type="ChEBI" id="CHEBI:58053"/>
        <dbReference type="EC" id="2.4.2.8"/>
    </reaction>
</comment>
<dbReference type="AlphaFoldDB" id="A0A2A2H653"/>
<comment type="caution">
    <text evidence="7">The sequence shown here is derived from an EMBL/GenBank/DDBJ whole genome shotgun (WGS) entry which is preliminary data.</text>
</comment>
<dbReference type="EC" id="2.4.2.8" evidence="5"/>
<dbReference type="InterPro" id="IPR026597">
    <property type="entry name" value="HGPRTase-like"/>
</dbReference>
<comment type="subcellular location">
    <subcellularLocation>
        <location evidence="5">Cytoplasm</location>
    </subcellularLocation>
</comment>
<dbReference type="GO" id="GO:0005737">
    <property type="term" value="C:cytoplasm"/>
    <property type="evidence" value="ECO:0007669"/>
    <property type="project" value="UniProtKB-SubCell"/>
</dbReference>
<dbReference type="GO" id="GO:0006166">
    <property type="term" value="P:purine ribonucleoside salvage"/>
    <property type="evidence" value="ECO:0007669"/>
    <property type="project" value="UniProtKB-KW"/>
</dbReference>
<dbReference type="GO" id="GO:0052657">
    <property type="term" value="F:guanine phosphoribosyltransferase activity"/>
    <property type="evidence" value="ECO:0007669"/>
    <property type="project" value="RHEA"/>
</dbReference>
<dbReference type="InterPro" id="IPR050118">
    <property type="entry name" value="Pur/Pyrimidine_PRTase"/>
</dbReference>
<comment type="subunit">
    <text evidence="5">Homodimer.</text>
</comment>
<dbReference type="InterPro" id="IPR000836">
    <property type="entry name" value="PRTase_dom"/>
</dbReference>
<evidence type="ECO:0000256" key="5">
    <source>
        <dbReference type="HAMAP-Rule" id="MF_01467"/>
    </source>
</evidence>
<dbReference type="RefSeq" id="WP_069584344.1">
    <property type="nucleotide sequence ID" value="NZ_LMVM01000012.1"/>
</dbReference>
<dbReference type="Proteomes" id="UP000217784">
    <property type="component" value="Unassembled WGS sequence"/>
</dbReference>
<dbReference type="GO" id="GO:0032264">
    <property type="term" value="P:IMP salvage"/>
    <property type="evidence" value="ECO:0007669"/>
    <property type="project" value="UniProtKB-UniRule"/>
</dbReference>
<evidence type="ECO:0000256" key="1">
    <source>
        <dbReference type="ARBA" id="ARBA00022490"/>
    </source>
</evidence>
<keyword evidence="1 5" id="KW-0963">Cytoplasm</keyword>
<evidence type="ECO:0000256" key="2">
    <source>
        <dbReference type="ARBA" id="ARBA00022676"/>
    </source>
</evidence>
<dbReference type="HAMAP" id="MF_01467">
    <property type="entry name" value="Hypx_phosphoribosyltr"/>
    <property type="match status" value="1"/>
</dbReference>
<dbReference type="Pfam" id="PF00156">
    <property type="entry name" value="Pribosyltran"/>
    <property type="match status" value="1"/>
</dbReference>
<organism evidence="7 8">
    <name type="scientific">Methanobacterium bryantii</name>
    <dbReference type="NCBI Taxonomy" id="2161"/>
    <lineage>
        <taxon>Archaea</taxon>
        <taxon>Methanobacteriati</taxon>
        <taxon>Methanobacteriota</taxon>
        <taxon>Methanomada group</taxon>
        <taxon>Methanobacteria</taxon>
        <taxon>Methanobacteriales</taxon>
        <taxon>Methanobacteriaceae</taxon>
        <taxon>Methanobacterium</taxon>
    </lineage>
</organism>
<evidence type="ECO:0000313" key="8">
    <source>
        <dbReference type="Proteomes" id="UP000217784"/>
    </source>
</evidence>
<accession>A0A2A2H653</accession>
<protein>
    <recommendedName>
        <fullName evidence="5">Hypoxanthine/guanine phosphoribosyltransferase</fullName>
        <shortName evidence="5">HGPRTase</shortName>
        <ecNumber evidence="5">2.4.2.8</ecNumber>
    </recommendedName>
</protein>
<reference evidence="7 8" key="1">
    <citation type="journal article" date="2017" name="BMC Genomics">
        <title>Genomic analysis of methanogenic archaea reveals a shift towards energy conservation.</title>
        <authorList>
            <person name="Gilmore S.P."/>
            <person name="Henske J.K."/>
            <person name="Sexton J.A."/>
            <person name="Solomon K.V."/>
            <person name="Seppala S."/>
            <person name="Yoo J.I."/>
            <person name="Huyett L.M."/>
            <person name="Pressman A."/>
            <person name="Cogan J.Z."/>
            <person name="Kivenson V."/>
            <person name="Peng X."/>
            <person name="Tan Y."/>
            <person name="Valentine D.L."/>
            <person name="O'Malley M.A."/>
        </authorList>
    </citation>
    <scope>NUCLEOTIDE SEQUENCE [LARGE SCALE GENOMIC DNA]</scope>
    <source>
        <strain evidence="7 8">M.o.H.</strain>
    </source>
</reference>
<dbReference type="NCBIfam" id="NF002635">
    <property type="entry name" value="PRK02304.1-4"/>
    <property type="match status" value="1"/>
</dbReference>
<keyword evidence="4 5" id="KW-0660">Purine salvage</keyword>
<keyword evidence="3 5" id="KW-0808">Transferase</keyword>
<dbReference type="PANTHER" id="PTHR43864:SF1">
    <property type="entry name" value="XANTHINE PHOSPHORIBOSYLTRANSFERASE"/>
    <property type="match status" value="1"/>
</dbReference>
<dbReference type="Gene3D" id="3.40.50.2020">
    <property type="match status" value="1"/>
</dbReference>
<dbReference type="InterPro" id="IPR029057">
    <property type="entry name" value="PRTase-like"/>
</dbReference>
<name>A0A2A2H653_METBR</name>